<dbReference type="InterPro" id="IPR021109">
    <property type="entry name" value="Peptidase_aspartic_dom_sf"/>
</dbReference>
<dbReference type="Proteomes" id="UP000617555">
    <property type="component" value="Unassembled WGS sequence"/>
</dbReference>
<accession>A0ABQ1J370</accession>
<comment type="caution">
    <text evidence="3">The sequence shown here is derived from an EMBL/GenBank/DDBJ whole genome shotgun (WGS) entry which is preliminary data.</text>
</comment>
<keyword evidence="1" id="KW-0732">Signal</keyword>
<dbReference type="PANTHER" id="PTHR38037">
    <property type="entry name" value="ZN_PROTEASE DOMAIN-CONTAINING PROTEIN"/>
    <property type="match status" value="1"/>
</dbReference>
<keyword evidence="4" id="KW-1185">Reference proteome</keyword>
<reference evidence="4" key="1">
    <citation type="journal article" date="2019" name="Int. J. Syst. Evol. Microbiol.">
        <title>The Global Catalogue of Microorganisms (GCM) 10K type strain sequencing project: providing services to taxonomists for standard genome sequencing and annotation.</title>
        <authorList>
            <consortium name="The Broad Institute Genomics Platform"/>
            <consortium name="The Broad Institute Genome Sequencing Center for Infectious Disease"/>
            <person name="Wu L."/>
            <person name="Ma J."/>
        </authorList>
    </citation>
    <scope>NUCLEOTIDE SEQUENCE [LARGE SCALE GENOMIC DNA]</scope>
    <source>
        <strain evidence="4">CGMCC 1.15339</strain>
    </source>
</reference>
<evidence type="ECO:0000313" key="4">
    <source>
        <dbReference type="Proteomes" id="UP000617555"/>
    </source>
</evidence>
<dbReference type="Pfam" id="PF05618">
    <property type="entry name" value="Zn_protease"/>
    <property type="match status" value="2"/>
</dbReference>
<feature type="domain" description="Retropepsin-like aspartic endopeptidase" evidence="2">
    <location>
        <begin position="168"/>
        <end position="295"/>
    </location>
</feature>
<sequence>MFRSIVFSALLCCLVSVSVFASEQFTLLRQVESMTVDNSGLMFKARIDTGAVNTSLHAVDLHIIGGASEQMKHNIGKMIEFTTENEQGQKQRMQAEIVSTSKVKNAQGIETRYMVKLDVGHPGDLHKVYVNLRDRSHMNYKLLIGRNFIKKGYVVDVAHNKTIGPVATLSIKQTGLLFDTRIDTGAGQNSLHAVNIQVENEDTVNIDNNIGKIITFTTENEKGEQVELRTKIRSTALIRNAQGTESRYTVRLNVGVPGEEYLVDVNLADRTKMGYKLLIGRNWLQGRYIVDVNKKS</sequence>
<dbReference type="EMBL" id="BMII01000014">
    <property type="protein sequence ID" value="GGB58951.1"/>
    <property type="molecule type" value="Genomic_DNA"/>
</dbReference>
<dbReference type="PANTHER" id="PTHR38037:SF2">
    <property type="entry name" value="ATP-DEPENDENT ZINC PROTEASE DOMAIN-CONTAINING PROTEIN-RELATED"/>
    <property type="match status" value="1"/>
</dbReference>
<dbReference type="Gene3D" id="2.40.70.10">
    <property type="entry name" value="Acid Proteases"/>
    <property type="match status" value="2"/>
</dbReference>
<gene>
    <name evidence="3" type="ORF">GCM10011607_19500</name>
</gene>
<evidence type="ECO:0000256" key="1">
    <source>
        <dbReference type="SAM" id="SignalP"/>
    </source>
</evidence>
<dbReference type="SUPFAM" id="SSF50630">
    <property type="entry name" value="Acid proteases"/>
    <property type="match status" value="2"/>
</dbReference>
<feature type="domain" description="Retropepsin-like aspartic endopeptidase" evidence="2">
    <location>
        <begin position="30"/>
        <end position="162"/>
    </location>
</feature>
<name>A0ABQ1J370_9GAMM</name>
<protein>
    <recommendedName>
        <fullName evidence="2">Retropepsin-like aspartic endopeptidase domain-containing protein</fullName>
    </recommendedName>
</protein>
<feature type="chain" id="PRO_5047163358" description="Retropepsin-like aspartic endopeptidase domain-containing protein" evidence="1">
    <location>
        <begin position="22"/>
        <end position="296"/>
    </location>
</feature>
<organism evidence="3 4">
    <name type="scientific">Shewanella inventionis</name>
    <dbReference type="NCBI Taxonomy" id="1738770"/>
    <lineage>
        <taxon>Bacteria</taxon>
        <taxon>Pseudomonadati</taxon>
        <taxon>Pseudomonadota</taxon>
        <taxon>Gammaproteobacteria</taxon>
        <taxon>Alteromonadales</taxon>
        <taxon>Shewanellaceae</taxon>
        <taxon>Shewanella</taxon>
    </lineage>
</organism>
<dbReference type="InterPro" id="IPR008503">
    <property type="entry name" value="Asp_endopeptidase"/>
</dbReference>
<evidence type="ECO:0000259" key="2">
    <source>
        <dbReference type="Pfam" id="PF05618"/>
    </source>
</evidence>
<proteinExistence type="predicted"/>
<evidence type="ECO:0000313" key="3">
    <source>
        <dbReference type="EMBL" id="GGB58951.1"/>
    </source>
</evidence>
<dbReference type="RefSeq" id="WP_188739181.1">
    <property type="nucleotide sequence ID" value="NZ_BMII01000014.1"/>
</dbReference>
<feature type="signal peptide" evidence="1">
    <location>
        <begin position="1"/>
        <end position="21"/>
    </location>
</feature>